<feature type="signal peptide" evidence="2">
    <location>
        <begin position="1"/>
        <end position="23"/>
    </location>
</feature>
<organism evidence="4 5">
    <name type="scientific">Scleromatobacter humisilvae</name>
    <dbReference type="NCBI Taxonomy" id="2897159"/>
    <lineage>
        <taxon>Bacteria</taxon>
        <taxon>Pseudomonadati</taxon>
        <taxon>Pseudomonadota</taxon>
        <taxon>Betaproteobacteria</taxon>
        <taxon>Burkholderiales</taxon>
        <taxon>Sphaerotilaceae</taxon>
        <taxon>Scleromatobacter</taxon>
    </lineage>
</organism>
<dbReference type="SUPFAM" id="SSF53474">
    <property type="entry name" value="alpha/beta-Hydrolases"/>
    <property type="match status" value="1"/>
</dbReference>
<dbReference type="Pfam" id="PF01738">
    <property type="entry name" value="DLH"/>
    <property type="match status" value="1"/>
</dbReference>
<evidence type="ECO:0000313" key="4">
    <source>
        <dbReference type="EMBL" id="MCK9685576.1"/>
    </source>
</evidence>
<dbReference type="InterPro" id="IPR002925">
    <property type="entry name" value="Dienelactn_hydro"/>
</dbReference>
<reference evidence="4" key="1">
    <citation type="submission" date="2021-11" db="EMBL/GenBank/DDBJ databases">
        <title>BS-T2-15 a new species belonging to the Comamonadaceae family isolated from the soil of a French oak forest.</title>
        <authorList>
            <person name="Mieszkin S."/>
            <person name="Alain K."/>
        </authorList>
    </citation>
    <scope>NUCLEOTIDE SEQUENCE</scope>
    <source>
        <strain evidence="4">BS-T2-15</strain>
    </source>
</reference>
<keyword evidence="5" id="KW-1185">Reference proteome</keyword>
<evidence type="ECO:0000259" key="3">
    <source>
        <dbReference type="Pfam" id="PF01738"/>
    </source>
</evidence>
<proteinExistence type="predicted"/>
<feature type="chain" id="PRO_5040732375" evidence="2">
    <location>
        <begin position="24"/>
        <end position="293"/>
    </location>
</feature>
<dbReference type="InterPro" id="IPR029058">
    <property type="entry name" value="AB_hydrolase_fold"/>
</dbReference>
<evidence type="ECO:0000256" key="2">
    <source>
        <dbReference type="SAM" id="SignalP"/>
    </source>
</evidence>
<dbReference type="EMBL" id="JAJLJH010000001">
    <property type="protein sequence ID" value="MCK9685576.1"/>
    <property type="molecule type" value="Genomic_DNA"/>
</dbReference>
<dbReference type="InterPro" id="IPR050261">
    <property type="entry name" value="FrsA_esterase"/>
</dbReference>
<keyword evidence="2" id="KW-0732">Signal</keyword>
<dbReference type="RefSeq" id="WP_275681575.1">
    <property type="nucleotide sequence ID" value="NZ_JAJLJH010000001.1"/>
</dbReference>
<comment type="caution">
    <text evidence="4">The sequence shown here is derived from an EMBL/GenBank/DDBJ whole genome shotgun (WGS) entry which is preliminary data.</text>
</comment>
<evidence type="ECO:0000313" key="5">
    <source>
        <dbReference type="Proteomes" id="UP001139353"/>
    </source>
</evidence>
<feature type="domain" description="Dienelactone hydrolase" evidence="3">
    <location>
        <begin position="100"/>
        <end position="289"/>
    </location>
</feature>
<dbReference type="Proteomes" id="UP001139353">
    <property type="component" value="Unassembled WGS sequence"/>
</dbReference>
<accession>A0A9X2BZN8</accession>
<evidence type="ECO:0000256" key="1">
    <source>
        <dbReference type="ARBA" id="ARBA00022801"/>
    </source>
</evidence>
<gene>
    <name evidence="4" type="ORF">LPC04_07635</name>
</gene>
<protein>
    <submittedName>
        <fullName evidence="4">Dienelactone hydrolase family protein</fullName>
    </submittedName>
</protein>
<dbReference type="GO" id="GO:0052689">
    <property type="term" value="F:carboxylic ester hydrolase activity"/>
    <property type="evidence" value="ECO:0007669"/>
    <property type="project" value="UniProtKB-ARBA"/>
</dbReference>
<dbReference type="PANTHER" id="PTHR22946:SF9">
    <property type="entry name" value="POLYKETIDE TRANSFERASE AF380"/>
    <property type="match status" value="1"/>
</dbReference>
<keyword evidence="1 4" id="KW-0378">Hydrolase</keyword>
<dbReference type="AlphaFoldDB" id="A0A9X2BZN8"/>
<dbReference type="Gene3D" id="3.40.50.1820">
    <property type="entry name" value="alpha/beta hydrolase"/>
    <property type="match status" value="1"/>
</dbReference>
<sequence length="293" mass="30598">MPRSIRSFIPALLLGFTVWSAAAAPRATHFPSADGTTELVGYLFEPAGAGPHPAIVMLHGRAGPYSSNASAGCTLVAPGQASPCNAATLSRRHEMWGEYWAAHGYVALLVDSFGPRGRAHGYGRFTHDDPDRDAVNELTVRPLDAEGALAWLGARADVTPARVMLQGWSNGASTALNTMQRQAAGASATKALRFRAALVFYPGCGPKALLSQRPGFDAPLWAFLGSDDEEVSPETCAKVLAKASGGPVAVTTYAGATHDFDDPGKARQAVAGNRAAKDDAMTRAAALLDAVGR</sequence>
<dbReference type="PANTHER" id="PTHR22946">
    <property type="entry name" value="DIENELACTONE HYDROLASE DOMAIN-CONTAINING PROTEIN-RELATED"/>
    <property type="match status" value="1"/>
</dbReference>
<name>A0A9X2BZN8_9BURK</name>